<reference evidence="2 3" key="1">
    <citation type="submission" date="2019-03" db="EMBL/GenBank/DDBJ databases">
        <title>Algoriphagus aquimaris sp. nov., isolated form marine sediment in Pohang, Korea.</title>
        <authorList>
            <person name="Kim J."/>
            <person name="Yoon S.-H."/>
            <person name="Lee S.-S."/>
        </authorList>
    </citation>
    <scope>NUCLEOTIDE SEQUENCE [LARGE SCALE GENOMIC DNA]</scope>
    <source>
        <strain evidence="2 3">F21</strain>
    </source>
</reference>
<sequence length="181" mass="20604">MKNSFVLLIAIAGILASCSGKKYVNVPKGIYDDFNLQEYESFDFYELKGPEERGAYYEENIEFLQDAITKKMEERGVKRDTNNPSLKVNLGISVQEQVQTRETNLATDPFMYTGQRSYTWTRTEVPVNTYTEGSLTMHLVDVSDNEAVWVGTIDRALPKKQKNVPSTIQSAVDLLFLKIDK</sequence>
<dbReference type="AlphaFoldDB" id="A0A4R5V138"/>
<dbReference type="Gene3D" id="3.30.160.670">
    <property type="match status" value="1"/>
</dbReference>
<dbReference type="PROSITE" id="PS51257">
    <property type="entry name" value="PROKAR_LIPOPROTEIN"/>
    <property type="match status" value="1"/>
</dbReference>
<comment type="caution">
    <text evidence="2">The sequence shown here is derived from an EMBL/GenBank/DDBJ whole genome shotgun (WGS) entry which is preliminary data.</text>
</comment>
<evidence type="ECO:0000313" key="3">
    <source>
        <dbReference type="Proteomes" id="UP000295438"/>
    </source>
</evidence>
<keyword evidence="3" id="KW-1185">Reference proteome</keyword>
<proteinExistence type="predicted"/>
<accession>A0A4R5V138</accession>
<name>A0A4R5V138_9BACT</name>
<protein>
    <submittedName>
        <fullName evidence="2">DUF4136 domain-containing protein</fullName>
    </submittedName>
</protein>
<evidence type="ECO:0000313" key="2">
    <source>
        <dbReference type="EMBL" id="TDK45429.1"/>
    </source>
</evidence>
<evidence type="ECO:0000259" key="1">
    <source>
        <dbReference type="Pfam" id="PF13590"/>
    </source>
</evidence>
<gene>
    <name evidence="2" type="ORF">E1898_08020</name>
</gene>
<feature type="domain" description="DUF4136" evidence="1">
    <location>
        <begin position="33"/>
        <end position="176"/>
    </location>
</feature>
<dbReference type="Pfam" id="PF13590">
    <property type="entry name" value="DUF4136"/>
    <property type="match status" value="1"/>
</dbReference>
<dbReference type="RefSeq" id="WP_133390494.1">
    <property type="nucleotide sequence ID" value="NZ_SMUW01000032.1"/>
</dbReference>
<organism evidence="2 3">
    <name type="scientific">Algoriphagus formosus</name>
    <dbReference type="NCBI Taxonomy" id="2007308"/>
    <lineage>
        <taxon>Bacteria</taxon>
        <taxon>Pseudomonadati</taxon>
        <taxon>Bacteroidota</taxon>
        <taxon>Cytophagia</taxon>
        <taxon>Cytophagales</taxon>
        <taxon>Cyclobacteriaceae</taxon>
        <taxon>Algoriphagus</taxon>
    </lineage>
</organism>
<dbReference type="InterPro" id="IPR025411">
    <property type="entry name" value="DUF4136"/>
</dbReference>
<dbReference type="EMBL" id="SMUW01000032">
    <property type="protein sequence ID" value="TDK45429.1"/>
    <property type="molecule type" value="Genomic_DNA"/>
</dbReference>
<dbReference type="Proteomes" id="UP000295438">
    <property type="component" value="Unassembled WGS sequence"/>
</dbReference>